<feature type="chain" id="PRO_5045392758" evidence="6">
    <location>
        <begin position="23"/>
        <end position="439"/>
    </location>
</feature>
<accession>A0ABP8EVF4</accession>
<dbReference type="SUPFAM" id="SSF53850">
    <property type="entry name" value="Periplasmic binding protein-like II"/>
    <property type="match status" value="1"/>
</dbReference>
<protein>
    <submittedName>
        <fullName evidence="7">Sugar ABC transporter substrate-binding protein</fullName>
    </submittedName>
</protein>
<evidence type="ECO:0000313" key="8">
    <source>
        <dbReference type="Proteomes" id="UP001499841"/>
    </source>
</evidence>
<keyword evidence="1" id="KW-1003">Cell membrane</keyword>
<keyword evidence="8" id="KW-1185">Reference proteome</keyword>
<reference evidence="8" key="1">
    <citation type="journal article" date="2019" name="Int. J. Syst. Evol. Microbiol.">
        <title>The Global Catalogue of Microorganisms (GCM) 10K type strain sequencing project: providing services to taxonomists for standard genome sequencing and annotation.</title>
        <authorList>
            <consortium name="The Broad Institute Genomics Platform"/>
            <consortium name="The Broad Institute Genome Sequencing Center for Infectious Disease"/>
            <person name="Wu L."/>
            <person name="Ma J."/>
        </authorList>
    </citation>
    <scope>NUCLEOTIDE SEQUENCE [LARGE SCALE GENOMIC DNA]</scope>
    <source>
        <strain evidence="8">JCM 17459</strain>
    </source>
</reference>
<keyword evidence="2 6" id="KW-0732">Signal</keyword>
<keyword evidence="5" id="KW-0449">Lipoprotein</keyword>
<evidence type="ECO:0000313" key="7">
    <source>
        <dbReference type="EMBL" id="GAA4287905.1"/>
    </source>
</evidence>
<feature type="signal peptide" evidence="6">
    <location>
        <begin position="1"/>
        <end position="22"/>
    </location>
</feature>
<dbReference type="PANTHER" id="PTHR43649">
    <property type="entry name" value="ARABINOSE-BINDING PROTEIN-RELATED"/>
    <property type="match status" value="1"/>
</dbReference>
<evidence type="ECO:0000256" key="5">
    <source>
        <dbReference type="ARBA" id="ARBA00023288"/>
    </source>
</evidence>
<dbReference type="Pfam" id="PF13416">
    <property type="entry name" value="SBP_bac_8"/>
    <property type="match status" value="1"/>
</dbReference>
<sequence length="439" mass="48396">MRRRSVQILAGAAGLSMLAACASSPGDPGSAASSDAGGSGSIEFWSQIYGDPAQWRALVEELADEFEQETGTAVEVELIDFAQARDRWLLVSQGGDAPDAADMFQLTTYAPLGGGKAGPMPITEYKDEYWPDLDERFFSSMMVDGQWQDEFYGIPWRVDIRPMLYRTDLLEDAGLTEPPATWEEIEEYAAALTEGDVTGFSFGGVDVVQGLIPYYWQTGEEYMSEDGTAANLDTPEMRETLTWLRGLVEDGVVPEDFMSPTFDPMAEFRSGRIAILGGASGSDIATLERDYPELDGKWAVAPPAQGPENRATYSGSGYWGVLQGSDNVEASVEWIAFLSRDENMQRISETTGFPSTNRAVMASEFWTDAEWKTTFTEVIEEHAHTSQAPSPFWTVIRDEKPGGVLWDMYSEVLESGQPIDDAIAKAQERMQTELDRGAR</sequence>
<dbReference type="Gene3D" id="3.40.190.10">
    <property type="entry name" value="Periplasmic binding protein-like II"/>
    <property type="match status" value="1"/>
</dbReference>
<gene>
    <name evidence="7" type="ORF">GCM10022262_22650</name>
</gene>
<evidence type="ECO:0000256" key="1">
    <source>
        <dbReference type="ARBA" id="ARBA00022475"/>
    </source>
</evidence>
<keyword evidence="4" id="KW-0564">Palmitate</keyword>
<dbReference type="PROSITE" id="PS51257">
    <property type="entry name" value="PROKAR_LIPOPROTEIN"/>
    <property type="match status" value="1"/>
</dbReference>
<dbReference type="InterPro" id="IPR006059">
    <property type="entry name" value="SBP"/>
</dbReference>
<dbReference type="RefSeq" id="WP_345041145.1">
    <property type="nucleotide sequence ID" value="NZ_BAABBA010000010.1"/>
</dbReference>
<evidence type="ECO:0000256" key="2">
    <source>
        <dbReference type="ARBA" id="ARBA00022729"/>
    </source>
</evidence>
<evidence type="ECO:0000256" key="3">
    <source>
        <dbReference type="ARBA" id="ARBA00023136"/>
    </source>
</evidence>
<organism evidence="7 8">
    <name type="scientific">Georgenia daeguensis</name>
    <dbReference type="NCBI Taxonomy" id="908355"/>
    <lineage>
        <taxon>Bacteria</taxon>
        <taxon>Bacillati</taxon>
        <taxon>Actinomycetota</taxon>
        <taxon>Actinomycetes</taxon>
        <taxon>Micrococcales</taxon>
        <taxon>Bogoriellaceae</taxon>
        <taxon>Georgenia</taxon>
    </lineage>
</organism>
<proteinExistence type="predicted"/>
<name>A0ABP8EVF4_9MICO</name>
<comment type="caution">
    <text evidence="7">The sequence shown here is derived from an EMBL/GenBank/DDBJ whole genome shotgun (WGS) entry which is preliminary data.</text>
</comment>
<evidence type="ECO:0000256" key="6">
    <source>
        <dbReference type="SAM" id="SignalP"/>
    </source>
</evidence>
<dbReference type="InterPro" id="IPR050490">
    <property type="entry name" value="Bact_solute-bd_prot1"/>
</dbReference>
<dbReference type="EMBL" id="BAABBA010000010">
    <property type="protein sequence ID" value="GAA4287905.1"/>
    <property type="molecule type" value="Genomic_DNA"/>
</dbReference>
<dbReference type="Proteomes" id="UP001499841">
    <property type="component" value="Unassembled WGS sequence"/>
</dbReference>
<dbReference type="PANTHER" id="PTHR43649:SF33">
    <property type="entry name" value="POLYGALACTURONAN_RHAMNOGALACTURONAN-BINDING PROTEIN YTCQ"/>
    <property type="match status" value="1"/>
</dbReference>
<keyword evidence="3" id="KW-0472">Membrane</keyword>
<evidence type="ECO:0000256" key="4">
    <source>
        <dbReference type="ARBA" id="ARBA00023139"/>
    </source>
</evidence>